<dbReference type="Gene3D" id="1.10.10.2910">
    <property type="match status" value="1"/>
</dbReference>
<dbReference type="InterPro" id="IPR010359">
    <property type="entry name" value="IrrE_HExxH"/>
</dbReference>
<dbReference type="Pfam" id="PF06114">
    <property type="entry name" value="Peptidase_M78"/>
    <property type="match status" value="1"/>
</dbReference>
<dbReference type="PANTHER" id="PTHR43236:SF1">
    <property type="entry name" value="BLL7220 PROTEIN"/>
    <property type="match status" value="1"/>
</dbReference>
<evidence type="ECO:0000313" key="4">
    <source>
        <dbReference type="EMBL" id="SUI01517.1"/>
    </source>
</evidence>
<dbReference type="InterPro" id="IPR001387">
    <property type="entry name" value="Cro/C1-type_HTH"/>
</dbReference>
<dbReference type="Pfam" id="PF01381">
    <property type="entry name" value="HTH_3"/>
    <property type="match status" value="1"/>
</dbReference>
<dbReference type="Proteomes" id="UP000254220">
    <property type="component" value="Unassembled WGS sequence"/>
</dbReference>
<accession>A0A379XLT7</accession>
<comment type="similarity">
    <text evidence="1">Belongs to the short-chain fatty acyl-CoA assimilation regulator (ScfR) family.</text>
</comment>
<evidence type="ECO:0000259" key="3">
    <source>
        <dbReference type="PROSITE" id="PS50943"/>
    </source>
</evidence>
<feature type="compositionally biased region" description="Basic and acidic residues" evidence="2">
    <location>
        <begin position="384"/>
        <end position="393"/>
    </location>
</feature>
<reference evidence="4 5" key="1">
    <citation type="submission" date="2018-06" db="EMBL/GenBank/DDBJ databases">
        <authorList>
            <consortium name="Pathogen Informatics"/>
            <person name="Doyle S."/>
        </authorList>
    </citation>
    <scope>NUCLEOTIDE SEQUENCE [LARGE SCALE GENOMIC DNA]</scope>
    <source>
        <strain evidence="4 5">NCTC12420</strain>
    </source>
</reference>
<feature type="region of interest" description="Disordered" evidence="2">
    <location>
        <begin position="384"/>
        <end position="407"/>
    </location>
</feature>
<evidence type="ECO:0000313" key="5">
    <source>
        <dbReference type="Proteomes" id="UP000254220"/>
    </source>
</evidence>
<feature type="domain" description="HTH cro/C1-type" evidence="3">
    <location>
        <begin position="13"/>
        <end position="67"/>
    </location>
</feature>
<organism evidence="4 5">
    <name type="scientific">Salmonella enterica subsp. indica</name>
    <dbReference type="NCBI Taxonomy" id="59207"/>
    <lineage>
        <taxon>Bacteria</taxon>
        <taxon>Pseudomonadati</taxon>
        <taxon>Pseudomonadota</taxon>
        <taxon>Gammaproteobacteria</taxon>
        <taxon>Enterobacterales</taxon>
        <taxon>Enterobacteriaceae</taxon>
        <taxon>Salmonella</taxon>
    </lineage>
</organism>
<dbReference type="PANTHER" id="PTHR43236">
    <property type="entry name" value="ANTITOXIN HIGA1"/>
    <property type="match status" value="1"/>
</dbReference>
<dbReference type="EMBL" id="UGYB01000001">
    <property type="protein sequence ID" value="SUI01517.1"/>
    <property type="molecule type" value="Genomic_DNA"/>
</dbReference>
<dbReference type="CDD" id="cd00093">
    <property type="entry name" value="HTH_XRE"/>
    <property type="match status" value="1"/>
</dbReference>
<name>A0A379XLT7_SALER</name>
<gene>
    <name evidence="4" type="ORF">NCTC12420_01222</name>
</gene>
<dbReference type="PROSITE" id="PS50943">
    <property type="entry name" value="HTH_CROC1"/>
    <property type="match status" value="1"/>
</dbReference>
<dbReference type="InterPro" id="IPR052345">
    <property type="entry name" value="Rad_response_metalloprotease"/>
</dbReference>
<dbReference type="Gene3D" id="1.10.260.40">
    <property type="entry name" value="lambda repressor-like DNA-binding domains"/>
    <property type="match status" value="1"/>
</dbReference>
<dbReference type="RefSeq" id="WP_064161439.1">
    <property type="nucleotide sequence ID" value="NZ_DADWZK010000020.1"/>
</dbReference>
<dbReference type="GO" id="GO:0003677">
    <property type="term" value="F:DNA binding"/>
    <property type="evidence" value="ECO:0007669"/>
    <property type="project" value="InterPro"/>
</dbReference>
<sequence length="407" mass="45345">MSRGIAEFQPDRLVQVLAARRLSQTQLATMVGVSPATISKWRSGQQAPESEALERLATVVNVTPEWFTRPLLPGMSKPLFRSNASAHVAARAMLETRIHWANEFVTKLTEFVDLPELKLPHRSFTNIDEISDADIEDAASECRALWNLGTKEIPDLTLAAESNGIIVVREETGVAQIEGLSAWSETLSVPFVLLSSDKGNAFRSRFDLAHEIGHLILHRYVGNELEAERYKLKESQAHKFAGALLLPAETFAEEIRTPVTLDSLLLIKQRYGISVAASIMRLHVLNIITEEEKQNLYKRRSARWGVKSEPGDDYREPEKPRLLKRTIELLASSGIISVERLAAFAGLSAIDVEMMVGLPEGYLTGKKAAVVHLAKLKSMLAERREEQANEHKGALVQFTRPPKRSNS</sequence>
<dbReference type="SUPFAM" id="SSF47413">
    <property type="entry name" value="lambda repressor-like DNA-binding domains"/>
    <property type="match status" value="1"/>
</dbReference>
<evidence type="ECO:0000256" key="2">
    <source>
        <dbReference type="SAM" id="MobiDB-lite"/>
    </source>
</evidence>
<evidence type="ECO:0000256" key="1">
    <source>
        <dbReference type="ARBA" id="ARBA00007227"/>
    </source>
</evidence>
<dbReference type="AlphaFoldDB" id="A0A379XLT7"/>
<protein>
    <submittedName>
        <fullName evidence="4">Transcriptional repressor DicA</fullName>
    </submittedName>
</protein>
<proteinExistence type="inferred from homology"/>
<dbReference type="SMART" id="SM00530">
    <property type="entry name" value="HTH_XRE"/>
    <property type="match status" value="1"/>
</dbReference>
<dbReference type="InterPro" id="IPR010982">
    <property type="entry name" value="Lambda_DNA-bd_dom_sf"/>
</dbReference>